<comment type="caution">
    <text evidence="1">The sequence shown here is derived from an EMBL/GenBank/DDBJ whole genome shotgun (WGS) entry which is preliminary data.</text>
</comment>
<proteinExistence type="predicted"/>
<dbReference type="EMBL" id="LIZX01000259">
    <property type="protein sequence ID" value="KPJ62703.1"/>
    <property type="molecule type" value="Genomic_DNA"/>
</dbReference>
<accession>A0A0S7XKD6</accession>
<gene>
    <name evidence="1" type="ORF">AMJ44_15275</name>
</gene>
<reference evidence="1 2" key="1">
    <citation type="journal article" date="2015" name="Microbiome">
        <title>Genomic resolution of linkages in carbon, nitrogen, and sulfur cycling among widespread estuary sediment bacteria.</title>
        <authorList>
            <person name="Baker B.J."/>
            <person name="Lazar C.S."/>
            <person name="Teske A.P."/>
            <person name="Dick G.J."/>
        </authorList>
    </citation>
    <scope>NUCLEOTIDE SEQUENCE [LARGE SCALE GENOMIC DNA]</scope>
    <source>
        <strain evidence="1">DG_54_3</strain>
    </source>
</reference>
<sequence>MTNISSTTRIIDLSSLYSQKKRFNRSEIRLLKKASRQSGGSALGLIHPLYCKPLLSRPDKISENYFIQQGISESSYSSYLYQIEGYLKNTLEPVFIFAPPGERPGIEAWIKNLRSANMVVLLNTKGDDPVPGFDIEMDERKSWQILANILRKSKISLLKLAGEIAYVEGMDEKGCVYYAFTRLSPFLSVEIIPHLTYPNLKVSLHSCK</sequence>
<dbReference type="Proteomes" id="UP000051861">
    <property type="component" value="Unassembled WGS sequence"/>
</dbReference>
<evidence type="ECO:0000313" key="1">
    <source>
        <dbReference type="EMBL" id="KPJ62703.1"/>
    </source>
</evidence>
<name>A0A0S7XKD6_UNCSA</name>
<dbReference type="AlphaFoldDB" id="A0A0S7XKD6"/>
<protein>
    <submittedName>
        <fullName evidence="1">Uncharacterized protein</fullName>
    </submittedName>
</protein>
<evidence type="ECO:0000313" key="2">
    <source>
        <dbReference type="Proteomes" id="UP000051861"/>
    </source>
</evidence>
<organism evidence="1 2">
    <name type="scientific">candidate division WOR-1 bacterium DG_54_3</name>
    <dbReference type="NCBI Taxonomy" id="1703775"/>
    <lineage>
        <taxon>Bacteria</taxon>
        <taxon>Bacillati</taxon>
        <taxon>Saganbacteria</taxon>
    </lineage>
</organism>